<dbReference type="PANTHER" id="PTHR44688">
    <property type="entry name" value="DNA-BINDING TRANSCRIPTIONAL ACTIVATOR DEVR_DOSR"/>
    <property type="match status" value="1"/>
</dbReference>
<keyword evidence="1" id="KW-0805">Transcription regulation</keyword>
<dbReference type="PROSITE" id="PS00622">
    <property type="entry name" value="HTH_LUXR_1"/>
    <property type="match status" value="1"/>
</dbReference>
<dbReference type="CDD" id="cd06170">
    <property type="entry name" value="LuxR_C_like"/>
    <property type="match status" value="1"/>
</dbReference>
<dbReference type="SUPFAM" id="SSF55781">
    <property type="entry name" value="GAF domain-like"/>
    <property type="match status" value="1"/>
</dbReference>
<keyword evidence="2" id="KW-0238">DNA-binding</keyword>
<dbReference type="SMART" id="SM00421">
    <property type="entry name" value="HTH_LUXR"/>
    <property type="match status" value="1"/>
</dbReference>
<dbReference type="InterPro" id="IPR016032">
    <property type="entry name" value="Sig_transdc_resp-reg_C-effctor"/>
</dbReference>
<evidence type="ECO:0000313" key="5">
    <source>
        <dbReference type="EMBL" id="GAE34270.1"/>
    </source>
</evidence>
<evidence type="ECO:0000259" key="4">
    <source>
        <dbReference type="PROSITE" id="PS50043"/>
    </source>
</evidence>
<dbReference type="eggNOG" id="COG2197">
    <property type="taxonomic scope" value="Bacteria"/>
</dbReference>
<dbReference type="Proteomes" id="UP000018896">
    <property type="component" value="Unassembled WGS sequence"/>
</dbReference>
<dbReference type="PRINTS" id="PR00038">
    <property type="entry name" value="HTHLUXR"/>
</dbReference>
<dbReference type="InterPro" id="IPR036388">
    <property type="entry name" value="WH-like_DNA-bd_sf"/>
</dbReference>
<dbReference type="PROSITE" id="PS50043">
    <property type="entry name" value="HTH_LUXR_2"/>
    <property type="match status" value="1"/>
</dbReference>
<accession>W4QQ84</accession>
<organism evidence="5 6">
    <name type="scientific">Halalkalibacter akibai (strain ATCC 43226 / DSM 21942 / CIP 109018 / JCM 9157 / 1139)</name>
    <name type="common">Bacillus akibai</name>
    <dbReference type="NCBI Taxonomy" id="1236973"/>
    <lineage>
        <taxon>Bacteria</taxon>
        <taxon>Bacillati</taxon>
        <taxon>Bacillota</taxon>
        <taxon>Bacilli</taxon>
        <taxon>Bacillales</taxon>
        <taxon>Bacillaceae</taxon>
        <taxon>Halalkalibacter</taxon>
    </lineage>
</organism>
<proteinExistence type="predicted"/>
<dbReference type="Gene3D" id="1.10.10.10">
    <property type="entry name" value="Winged helix-like DNA-binding domain superfamily/Winged helix DNA-binding domain"/>
    <property type="match status" value="1"/>
</dbReference>
<dbReference type="EMBL" id="BAUV01000007">
    <property type="protein sequence ID" value="GAE34270.1"/>
    <property type="molecule type" value="Genomic_DNA"/>
</dbReference>
<protein>
    <recommendedName>
        <fullName evidence="4">HTH luxR-type domain-containing protein</fullName>
    </recommendedName>
</protein>
<dbReference type="InterPro" id="IPR000792">
    <property type="entry name" value="Tscrpt_reg_LuxR_C"/>
</dbReference>
<dbReference type="AlphaFoldDB" id="W4QQ84"/>
<dbReference type="Pfam" id="PF00196">
    <property type="entry name" value="GerE"/>
    <property type="match status" value="1"/>
</dbReference>
<dbReference type="STRING" id="1236973.JCM9157_1316"/>
<dbReference type="GO" id="GO:0003677">
    <property type="term" value="F:DNA binding"/>
    <property type="evidence" value="ECO:0007669"/>
    <property type="project" value="UniProtKB-KW"/>
</dbReference>
<evidence type="ECO:0000256" key="2">
    <source>
        <dbReference type="ARBA" id="ARBA00023125"/>
    </source>
</evidence>
<dbReference type="PANTHER" id="PTHR44688:SF16">
    <property type="entry name" value="DNA-BINDING TRANSCRIPTIONAL ACTIVATOR DEVR_DOSR"/>
    <property type="match status" value="1"/>
</dbReference>
<dbReference type="SUPFAM" id="SSF46894">
    <property type="entry name" value="C-terminal effector domain of the bipartite response regulators"/>
    <property type="match status" value="1"/>
</dbReference>
<sequence length="700" mass="80236">MNNCAVKKMVLTDINKRLDNIVWGYEMEKTTKMIYQLLKTYSSLLQIPIYLLDEWGNLCNCDDHKDEVYTELSKECFKISKSIQKPIIMNPNNEDKTVILCPVFIFNNQDYLLVTDYFSSVTETSAVDFKNGMKSFTREQQVSILHELEQLMVMIGFMIENTRKVDIQKNYLTMINSFSENTRTEEKKIKELLGQVKLTTRNLDFIGYAVETQNNLFEIQDGVGFENSQLMGSSFYLGEGLLGQSVALEQNIEHCNVSDTHRGRFFAERELNPNQVFAFPIKSNNKVNALLFGGTLTSNLIPKEFIDSLQLFSNYLGSVLSLKEASKEVEENKLVKHLLLELLEIYTHTSTPSHVMFKILDFCSSINQGDDVRIKLVNGESFKRGSSLSDLDRLHEHAFQTHFSTKSVSAECDVELIGDSLIYHIPMITKKTFSGLLSFKVKQDYNLAEMEQVLRIVCDLGGMSYNIVEKSEDTEAKSSKTSITMLYQQLEYWNKELFNLTNNAVELAKSFSMYINESVNLSLVQQACQVSTYQLSFLQKQGIELDVLSCLEEVFAPKNTMNQAPSKEAQILGLIANHLKMTGSVCQLTFEQSLTKQFNMFLEKFNYLEDVNLTKANELDIRKIEELEDLTKEIDLLPLTAREKEILFFILEGLNNQEVADQLNISSHTVKNHLTNIFRKLDVTDRVQAMAKIYRIKYGI</sequence>
<evidence type="ECO:0000256" key="1">
    <source>
        <dbReference type="ARBA" id="ARBA00023015"/>
    </source>
</evidence>
<feature type="domain" description="HTH luxR-type" evidence="4">
    <location>
        <begin position="632"/>
        <end position="697"/>
    </location>
</feature>
<evidence type="ECO:0000256" key="3">
    <source>
        <dbReference type="ARBA" id="ARBA00023163"/>
    </source>
</evidence>
<dbReference type="GO" id="GO:0006355">
    <property type="term" value="P:regulation of DNA-templated transcription"/>
    <property type="evidence" value="ECO:0007669"/>
    <property type="project" value="InterPro"/>
</dbReference>
<comment type="caution">
    <text evidence="5">The sequence shown here is derived from an EMBL/GenBank/DDBJ whole genome shotgun (WGS) entry which is preliminary data.</text>
</comment>
<gene>
    <name evidence="5" type="ORF">JCM9157_1316</name>
</gene>
<reference evidence="5 6" key="1">
    <citation type="journal article" date="2014" name="Genome Announc.">
        <title>Draft Genome Sequences of Three Alkaliphilic Bacillus Strains, Bacillus wakoensis JCM 9140T, Bacillus akibai JCM 9157T, and Bacillus hemicellulosilyticus JCM 9152T.</title>
        <authorList>
            <person name="Yuki M."/>
            <person name="Oshima K."/>
            <person name="Suda W."/>
            <person name="Oshida Y."/>
            <person name="Kitamura K."/>
            <person name="Iida T."/>
            <person name="Hattori M."/>
            <person name="Ohkuma M."/>
        </authorList>
    </citation>
    <scope>NUCLEOTIDE SEQUENCE [LARGE SCALE GENOMIC DNA]</scope>
    <source>
        <strain evidence="5 6">JCM 9157</strain>
    </source>
</reference>
<evidence type="ECO:0000313" key="6">
    <source>
        <dbReference type="Proteomes" id="UP000018896"/>
    </source>
</evidence>
<name>W4QQ84_HALA3</name>
<keyword evidence="3" id="KW-0804">Transcription</keyword>
<keyword evidence="6" id="KW-1185">Reference proteome</keyword>